<evidence type="ECO:0000256" key="2">
    <source>
        <dbReference type="ARBA" id="ARBA00037493"/>
    </source>
</evidence>
<accession>A0A833RIB6</accession>
<dbReference type="PRINTS" id="PR00219">
    <property type="entry name" value="SYNAPTOBREVN"/>
</dbReference>
<name>A0A833RIB6_9POAL</name>
<protein>
    <submittedName>
        <fullName evidence="5">Vesicle-associated membrane protein 721-like protein</fullName>
    </submittedName>
</protein>
<organism evidence="5 6">
    <name type="scientific">Carex littledalei</name>
    <dbReference type="NCBI Taxonomy" id="544730"/>
    <lineage>
        <taxon>Eukaryota</taxon>
        <taxon>Viridiplantae</taxon>
        <taxon>Streptophyta</taxon>
        <taxon>Embryophyta</taxon>
        <taxon>Tracheophyta</taxon>
        <taxon>Spermatophyta</taxon>
        <taxon>Magnoliopsida</taxon>
        <taxon>Liliopsida</taxon>
        <taxon>Poales</taxon>
        <taxon>Cyperaceae</taxon>
        <taxon>Cyperoideae</taxon>
        <taxon>Cariceae</taxon>
        <taxon>Carex</taxon>
        <taxon>Carex subgen. Euthyceras</taxon>
    </lineage>
</organism>
<evidence type="ECO:0000313" key="5">
    <source>
        <dbReference type="EMBL" id="KAF3339661.1"/>
    </source>
</evidence>
<evidence type="ECO:0000256" key="3">
    <source>
        <dbReference type="PROSITE-ProRule" id="PRU00290"/>
    </source>
</evidence>
<dbReference type="GO" id="GO:0015031">
    <property type="term" value="P:protein transport"/>
    <property type="evidence" value="ECO:0007669"/>
    <property type="project" value="UniProtKB-KW"/>
</dbReference>
<keyword evidence="3" id="KW-0175">Coiled coil</keyword>
<reference evidence="5" key="1">
    <citation type="submission" date="2020-01" db="EMBL/GenBank/DDBJ databases">
        <title>Genome sequence of Kobresia littledalei, the first chromosome-level genome in the family Cyperaceae.</title>
        <authorList>
            <person name="Qu G."/>
        </authorList>
    </citation>
    <scope>NUCLEOTIDE SEQUENCE</scope>
    <source>
        <strain evidence="5">C.B.Clarke</strain>
        <tissue evidence="5">Leaf</tissue>
    </source>
</reference>
<dbReference type="OrthoDB" id="248747at2759"/>
<keyword evidence="1" id="KW-0653">Protein transport</keyword>
<comment type="function">
    <text evidence="2">Involved in the targeting and/or fusion of transport vesicles to their target membrane.</text>
</comment>
<dbReference type="Proteomes" id="UP000623129">
    <property type="component" value="Unassembled WGS sequence"/>
</dbReference>
<dbReference type="PROSITE" id="PS50892">
    <property type="entry name" value="V_SNARE"/>
    <property type="match status" value="1"/>
</dbReference>
<dbReference type="SUPFAM" id="SSF58038">
    <property type="entry name" value="SNARE fusion complex"/>
    <property type="match status" value="1"/>
</dbReference>
<dbReference type="PANTHER" id="PTHR21136">
    <property type="entry name" value="SNARE PROTEINS"/>
    <property type="match status" value="1"/>
</dbReference>
<dbReference type="PANTHER" id="PTHR21136:SF168">
    <property type="entry name" value="VESICLE-ASSOCIATED MEMBRANE PROTEIN 9"/>
    <property type="match status" value="1"/>
</dbReference>
<keyword evidence="1" id="KW-0813">Transport</keyword>
<evidence type="ECO:0000256" key="1">
    <source>
        <dbReference type="ARBA" id="ARBA00022927"/>
    </source>
</evidence>
<keyword evidence="6" id="KW-1185">Reference proteome</keyword>
<comment type="caution">
    <text evidence="5">The sequence shown here is derived from an EMBL/GenBank/DDBJ whole genome shotgun (WGS) entry which is preliminary data.</text>
</comment>
<dbReference type="GO" id="GO:0016192">
    <property type="term" value="P:vesicle-mediated transport"/>
    <property type="evidence" value="ECO:0007669"/>
    <property type="project" value="InterPro"/>
</dbReference>
<sequence>MEHREEVSNLARVQKQVDEVKGIMLQNIDKTLNRGIGLEVLVDKTDNLRSQASEFTPSSVQLSVFMPAFWYGSKMVANFALSRATLSSSWEDIN</sequence>
<dbReference type="GO" id="GO:0005737">
    <property type="term" value="C:cytoplasm"/>
    <property type="evidence" value="ECO:0007669"/>
    <property type="project" value="UniProtKB-ARBA"/>
</dbReference>
<dbReference type="Pfam" id="PF00957">
    <property type="entry name" value="Synaptobrevin"/>
    <property type="match status" value="1"/>
</dbReference>
<dbReference type="EMBL" id="SWLB01000003">
    <property type="protein sequence ID" value="KAF3339661.1"/>
    <property type="molecule type" value="Genomic_DNA"/>
</dbReference>
<dbReference type="InterPro" id="IPR042855">
    <property type="entry name" value="V_SNARE_CC"/>
</dbReference>
<dbReference type="Gene3D" id="1.20.5.110">
    <property type="match status" value="1"/>
</dbReference>
<proteinExistence type="predicted"/>
<evidence type="ECO:0000313" key="6">
    <source>
        <dbReference type="Proteomes" id="UP000623129"/>
    </source>
</evidence>
<dbReference type="InterPro" id="IPR001388">
    <property type="entry name" value="Synaptobrevin-like"/>
</dbReference>
<dbReference type="InterPro" id="IPR051097">
    <property type="entry name" value="Synaptobrevin-like_transport"/>
</dbReference>
<dbReference type="GO" id="GO:0016020">
    <property type="term" value="C:membrane"/>
    <property type="evidence" value="ECO:0007669"/>
    <property type="project" value="InterPro"/>
</dbReference>
<gene>
    <name evidence="5" type="ORF">FCM35_KLT15432</name>
</gene>
<feature type="domain" description="V-SNARE coiled-coil homology" evidence="4">
    <location>
        <begin position="9"/>
        <end position="72"/>
    </location>
</feature>
<evidence type="ECO:0000259" key="4">
    <source>
        <dbReference type="PROSITE" id="PS50892"/>
    </source>
</evidence>
<dbReference type="AlphaFoldDB" id="A0A833RIB6"/>